<protein>
    <submittedName>
        <fullName evidence="2">DUF4247 domain-containing protein</fullName>
    </submittedName>
</protein>
<dbReference type="RefSeq" id="WP_226543021.1">
    <property type="nucleotide sequence ID" value="NZ_CP129013.1"/>
</dbReference>
<reference evidence="2 3" key="1">
    <citation type="submission" date="2023-06" db="EMBL/GenBank/DDBJ databases">
        <title>Five Gram-positive bacteria isolated from mangrove sediments in Shenzhen, Guangdong, China.</title>
        <authorList>
            <person name="Yu S."/>
            <person name="Zheng W."/>
            <person name="Huang Y."/>
        </authorList>
    </citation>
    <scope>NUCLEOTIDE SEQUENCE [LARGE SCALE GENOMIC DNA]</scope>
    <source>
        <strain evidence="2 3">SaN35-3</strain>
    </source>
</reference>
<feature type="chain" id="PRO_5046605670" evidence="1">
    <location>
        <begin position="22"/>
        <end position="179"/>
    </location>
</feature>
<name>A0ABY9JSF3_9BACI</name>
<proteinExistence type="predicted"/>
<evidence type="ECO:0000313" key="2">
    <source>
        <dbReference type="EMBL" id="WLR42326.1"/>
    </source>
</evidence>
<organism evidence="2 3">
    <name type="scientific">Bacillus carboniphilus</name>
    <dbReference type="NCBI Taxonomy" id="86663"/>
    <lineage>
        <taxon>Bacteria</taxon>
        <taxon>Bacillati</taxon>
        <taxon>Bacillota</taxon>
        <taxon>Bacilli</taxon>
        <taxon>Bacillales</taxon>
        <taxon>Bacillaceae</taxon>
        <taxon>Bacillus</taxon>
    </lineage>
</organism>
<gene>
    <name evidence="2" type="ORF">LC087_16670</name>
</gene>
<evidence type="ECO:0000313" key="3">
    <source>
        <dbReference type="Proteomes" id="UP001197974"/>
    </source>
</evidence>
<dbReference type="Pfam" id="PF14042">
    <property type="entry name" value="DUF4247"/>
    <property type="match status" value="1"/>
</dbReference>
<dbReference type="Proteomes" id="UP001197974">
    <property type="component" value="Chromosome"/>
</dbReference>
<dbReference type="PROSITE" id="PS51257">
    <property type="entry name" value="PROKAR_LIPOPROTEIN"/>
    <property type="match status" value="1"/>
</dbReference>
<accession>A0ABY9JSF3</accession>
<sequence>MKKIFIVIAILSLLTACGSSSFISSNYEELNTIEDGFGNAGTIYVAEDKSVSTVANEISENRQPEYISTTDDEKMFLLYPEDSTEEVIHLMQSEDNPEDTIIEVVEEDFAEESYDFGMLETFGVLLIASRLYGWNHTDADLKLKKKKKGYKGYINQFTSSDGTIRKGSSVRGGGPGTGK</sequence>
<dbReference type="InterPro" id="IPR025341">
    <property type="entry name" value="DUF4247"/>
</dbReference>
<keyword evidence="1" id="KW-0732">Signal</keyword>
<keyword evidence="3" id="KW-1185">Reference proteome</keyword>
<feature type="signal peptide" evidence="1">
    <location>
        <begin position="1"/>
        <end position="21"/>
    </location>
</feature>
<dbReference type="EMBL" id="CP129013">
    <property type="protein sequence ID" value="WLR42326.1"/>
    <property type="molecule type" value="Genomic_DNA"/>
</dbReference>
<evidence type="ECO:0000256" key="1">
    <source>
        <dbReference type="SAM" id="SignalP"/>
    </source>
</evidence>